<gene>
    <name evidence="8" type="ORF">FZEAL_869</name>
</gene>
<evidence type="ECO:0000256" key="6">
    <source>
        <dbReference type="ARBA" id="ARBA00023033"/>
    </source>
</evidence>
<name>A0A8H4UU23_9HYPO</name>
<reference evidence="8" key="1">
    <citation type="journal article" date="2020" name="BMC Genomics">
        <title>Correction to: Identification and distribution of gene clusters required for synthesis of sphingolipid metabolism inhibitors in diverse species of the filamentous fungus Fusarium.</title>
        <authorList>
            <person name="Kim H.S."/>
            <person name="Lohmar J.M."/>
            <person name="Busman M."/>
            <person name="Brown D.W."/>
            <person name="Naumann T.A."/>
            <person name="Divon H.H."/>
            <person name="Lysoe E."/>
            <person name="Uhlig S."/>
            <person name="Proctor R.H."/>
        </authorList>
    </citation>
    <scope>NUCLEOTIDE SEQUENCE</scope>
    <source>
        <strain evidence="8">NRRL 22465</strain>
    </source>
</reference>
<dbReference type="InterPro" id="IPR051104">
    <property type="entry name" value="FAD_monoxygenase"/>
</dbReference>
<dbReference type="InterPro" id="IPR036188">
    <property type="entry name" value="FAD/NAD-bd_sf"/>
</dbReference>
<dbReference type="FunFam" id="3.50.50.60:FF:000153">
    <property type="entry name" value="Salicylate hydroxylase, putative"/>
    <property type="match status" value="1"/>
</dbReference>
<evidence type="ECO:0000256" key="1">
    <source>
        <dbReference type="ARBA" id="ARBA00001974"/>
    </source>
</evidence>
<dbReference type="Pfam" id="PF13450">
    <property type="entry name" value="NAD_binding_8"/>
    <property type="match status" value="1"/>
</dbReference>
<evidence type="ECO:0000313" key="9">
    <source>
        <dbReference type="Proteomes" id="UP000635477"/>
    </source>
</evidence>
<reference evidence="8" key="2">
    <citation type="submission" date="2020-05" db="EMBL/GenBank/DDBJ databases">
        <authorList>
            <person name="Kim H.-S."/>
            <person name="Proctor R.H."/>
            <person name="Brown D.W."/>
        </authorList>
    </citation>
    <scope>NUCLEOTIDE SEQUENCE</scope>
    <source>
        <strain evidence="8">NRRL 22465</strain>
    </source>
</reference>
<dbReference type="SUPFAM" id="SSF54373">
    <property type="entry name" value="FAD-linked reductases, C-terminal domain"/>
    <property type="match status" value="1"/>
</dbReference>
<organism evidence="8 9">
    <name type="scientific">Fusarium zealandicum</name>
    <dbReference type="NCBI Taxonomy" id="1053134"/>
    <lineage>
        <taxon>Eukaryota</taxon>
        <taxon>Fungi</taxon>
        <taxon>Dikarya</taxon>
        <taxon>Ascomycota</taxon>
        <taxon>Pezizomycotina</taxon>
        <taxon>Sordariomycetes</taxon>
        <taxon>Hypocreomycetidae</taxon>
        <taxon>Hypocreales</taxon>
        <taxon>Nectriaceae</taxon>
        <taxon>Fusarium</taxon>
        <taxon>Fusarium staphyleae species complex</taxon>
    </lineage>
</organism>
<dbReference type="PANTHER" id="PTHR46720">
    <property type="entry name" value="HYDROXYLASE, PUTATIVE (AFU_ORTHOLOGUE AFUA_3G01460)-RELATED"/>
    <property type="match status" value="1"/>
</dbReference>
<evidence type="ECO:0000259" key="7">
    <source>
        <dbReference type="Pfam" id="PF01494"/>
    </source>
</evidence>
<keyword evidence="3" id="KW-0285">Flavoprotein</keyword>
<keyword evidence="9" id="KW-1185">Reference proteome</keyword>
<sequence length="436" mass="48579">MSQHLRKPFEVAIIGGGIAGITLAISLLKRSVPCVIYEKAHRFGEVGAGLGISPNAIRAMKSCDPSIHDAFDKVSNGNIWESKKDVMFDFLDGMDDSTDLEPRFTIKSGVGLQGSHRGHFLNALLDVLPNNVACFNQCLDHTEEPQTNHSEKLRMFFRDGTVAEADTIIGYDGVKSRTRELLVGQDDPSAKCSYTHKYAYRGMIPMEQVVQLMGEERALNSSLWMGENMHLTTYPVAHGTICNLVAYRSSTKNWPSETQLTLPAREEIFLEDFKGFRPLLQKLIKMVRDLDQWAMFDLGDHPVPAFAKRRVCITGDAAHATTPHQGAGAGFCIEDAAVLASLLADEKVKTTSDIQAAFAAFDSSRRERSQWLVQSCRRAGDLYDLQTEVGNHFETMAEELRQSMAIIWNYSIEDAIRDAVDDLGKRLATESENKRN</sequence>
<evidence type="ECO:0000256" key="3">
    <source>
        <dbReference type="ARBA" id="ARBA00022630"/>
    </source>
</evidence>
<dbReference type="Pfam" id="PF01494">
    <property type="entry name" value="FAD_binding_3"/>
    <property type="match status" value="1"/>
</dbReference>
<accession>A0A8H4UU23</accession>
<dbReference type="GO" id="GO:0004497">
    <property type="term" value="F:monooxygenase activity"/>
    <property type="evidence" value="ECO:0007669"/>
    <property type="project" value="UniProtKB-KW"/>
</dbReference>
<dbReference type="Gene3D" id="3.50.50.60">
    <property type="entry name" value="FAD/NAD(P)-binding domain"/>
    <property type="match status" value="1"/>
</dbReference>
<dbReference type="AlphaFoldDB" id="A0A8H4UU23"/>
<keyword evidence="6" id="KW-0503">Monooxygenase</keyword>
<protein>
    <recommendedName>
        <fullName evidence="7">FAD-binding domain-containing protein</fullName>
    </recommendedName>
</protein>
<comment type="similarity">
    <text evidence="2">Belongs to the paxM FAD-dependent monooxygenase family.</text>
</comment>
<dbReference type="PANTHER" id="PTHR46720:SF3">
    <property type="entry name" value="FAD-BINDING DOMAIN-CONTAINING PROTEIN-RELATED"/>
    <property type="match status" value="1"/>
</dbReference>
<feature type="domain" description="FAD-binding" evidence="7">
    <location>
        <begin position="207"/>
        <end position="346"/>
    </location>
</feature>
<dbReference type="OrthoDB" id="417877at2759"/>
<dbReference type="PRINTS" id="PR00420">
    <property type="entry name" value="RNGMNOXGNASE"/>
</dbReference>
<dbReference type="Proteomes" id="UP000635477">
    <property type="component" value="Unassembled WGS sequence"/>
</dbReference>
<evidence type="ECO:0000256" key="2">
    <source>
        <dbReference type="ARBA" id="ARBA00007992"/>
    </source>
</evidence>
<dbReference type="EMBL" id="JABEYC010000048">
    <property type="protein sequence ID" value="KAF4983785.1"/>
    <property type="molecule type" value="Genomic_DNA"/>
</dbReference>
<evidence type="ECO:0000256" key="5">
    <source>
        <dbReference type="ARBA" id="ARBA00023002"/>
    </source>
</evidence>
<dbReference type="SUPFAM" id="SSF51905">
    <property type="entry name" value="FAD/NAD(P)-binding domain"/>
    <property type="match status" value="1"/>
</dbReference>
<keyword evidence="5" id="KW-0560">Oxidoreductase</keyword>
<proteinExistence type="inferred from homology"/>
<dbReference type="InterPro" id="IPR002938">
    <property type="entry name" value="FAD-bd"/>
</dbReference>
<comment type="caution">
    <text evidence="8">The sequence shown here is derived from an EMBL/GenBank/DDBJ whole genome shotgun (WGS) entry which is preliminary data.</text>
</comment>
<evidence type="ECO:0000256" key="4">
    <source>
        <dbReference type="ARBA" id="ARBA00022827"/>
    </source>
</evidence>
<evidence type="ECO:0000313" key="8">
    <source>
        <dbReference type="EMBL" id="KAF4983785.1"/>
    </source>
</evidence>
<keyword evidence="4" id="KW-0274">FAD</keyword>
<dbReference type="GO" id="GO:0071949">
    <property type="term" value="F:FAD binding"/>
    <property type="evidence" value="ECO:0007669"/>
    <property type="project" value="InterPro"/>
</dbReference>
<dbReference type="GO" id="GO:0044550">
    <property type="term" value="P:secondary metabolite biosynthetic process"/>
    <property type="evidence" value="ECO:0007669"/>
    <property type="project" value="TreeGrafter"/>
</dbReference>
<comment type="cofactor">
    <cofactor evidence="1">
        <name>FAD</name>
        <dbReference type="ChEBI" id="CHEBI:57692"/>
    </cofactor>
</comment>